<evidence type="ECO:0000313" key="2">
    <source>
        <dbReference type="EMBL" id="NII41484.1"/>
    </source>
</evidence>
<reference evidence="2 3" key="1">
    <citation type="submission" date="2020-03" db="EMBL/GenBank/DDBJ databases">
        <title>Above-ground endophytic microbial communities from plants in different locations in the United States.</title>
        <authorList>
            <person name="Frank C."/>
        </authorList>
    </citation>
    <scope>NUCLEOTIDE SEQUENCE [LARGE SCALE GENOMIC DNA]</scope>
    <source>
        <strain evidence="2 3">WW7</strain>
    </source>
</reference>
<dbReference type="Gene3D" id="3.40.50.720">
    <property type="entry name" value="NAD(P)-binding Rossmann-like Domain"/>
    <property type="match status" value="1"/>
</dbReference>
<proteinExistence type="predicted"/>
<feature type="domain" description="NAD-dependent epimerase/dehydratase" evidence="1">
    <location>
        <begin position="6"/>
        <end position="229"/>
    </location>
</feature>
<dbReference type="EMBL" id="JAAOYO010000003">
    <property type="protein sequence ID" value="NII41484.1"/>
    <property type="molecule type" value="Genomic_DNA"/>
</dbReference>
<dbReference type="PANTHER" id="PTHR43245">
    <property type="entry name" value="BIFUNCTIONAL POLYMYXIN RESISTANCE PROTEIN ARNA"/>
    <property type="match status" value="1"/>
</dbReference>
<dbReference type="InterPro" id="IPR036291">
    <property type="entry name" value="NAD(P)-bd_dom_sf"/>
</dbReference>
<sequence length="326" mass="35030">MSRQRVVVIGATGHIGTFLVPRLVRAGHDVVTISRGTRSAYVDAPEWQQVEQVTADREQEDRDGVFGDRIVGLRPDVVVDLVCFTLESATALVAALRGTDVHLVHCGSIWRAGPSAVLPVTEENATPPQGEYGTQKDAIARMLLQETADGGVATTSLHPGHISGPGWAPIGPVGNLDPSVWRTLSAGEPLLVPGLGAETMAHVHADDVAQAFELAVEHRDAAVGEDFSVVAPTALNVRGYAALAASWFGREARLESVTWDRFRAGTAAEHADASWEHLSRSHVFSIDKARRLLGYAPRYTAEETVLDAVRWLVEHDEVEVAGPIVV</sequence>
<dbReference type="RefSeq" id="WP_166780524.1">
    <property type="nucleotide sequence ID" value="NZ_JAAOYO010000003.1"/>
</dbReference>
<gene>
    <name evidence="2" type="ORF">E9228_002131</name>
</gene>
<name>A0ABX0TBB7_9MICO</name>
<dbReference type="InterPro" id="IPR001509">
    <property type="entry name" value="Epimerase_deHydtase"/>
</dbReference>
<dbReference type="InterPro" id="IPR050177">
    <property type="entry name" value="Lipid_A_modif_metabolic_enz"/>
</dbReference>
<protein>
    <submittedName>
        <fullName evidence="2">Nucleoside-diphosphate-sugar epimerase</fullName>
    </submittedName>
</protein>
<keyword evidence="3" id="KW-1185">Reference proteome</keyword>
<evidence type="ECO:0000313" key="3">
    <source>
        <dbReference type="Proteomes" id="UP001318300"/>
    </source>
</evidence>
<evidence type="ECO:0000259" key="1">
    <source>
        <dbReference type="Pfam" id="PF01370"/>
    </source>
</evidence>
<accession>A0ABX0TBB7</accession>
<comment type="caution">
    <text evidence="2">The sequence shown here is derived from an EMBL/GenBank/DDBJ whole genome shotgun (WGS) entry which is preliminary data.</text>
</comment>
<dbReference type="Pfam" id="PF01370">
    <property type="entry name" value="Epimerase"/>
    <property type="match status" value="1"/>
</dbReference>
<organism evidence="2 3">
    <name type="scientific">Curtobacterium salicis</name>
    <dbReference type="NCBI Taxonomy" id="1779862"/>
    <lineage>
        <taxon>Bacteria</taxon>
        <taxon>Bacillati</taxon>
        <taxon>Actinomycetota</taxon>
        <taxon>Actinomycetes</taxon>
        <taxon>Micrococcales</taxon>
        <taxon>Microbacteriaceae</taxon>
        <taxon>Curtobacterium</taxon>
    </lineage>
</organism>
<dbReference type="Proteomes" id="UP001318300">
    <property type="component" value="Unassembled WGS sequence"/>
</dbReference>
<dbReference type="SUPFAM" id="SSF51735">
    <property type="entry name" value="NAD(P)-binding Rossmann-fold domains"/>
    <property type="match status" value="1"/>
</dbReference>